<feature type="compositionally biased region" description="Polar residues" evidence="1">
    <location>
        <begin position="282"/>
        <end position="295"/>
    </location>
</feature>
<reference evidence="2 3" key="1">
    <citation type="journal article" date="2015" name="Proc. Natl. Acad. Sci. U.S.A.">
        <title>The resurrection genome of Boea hygrometrica: A blueprint for survival of dehydration.</title>
        <authorList>
            <person name="Xiao L."/>
            <person name="Yang G."/>
            <person name="Zhang L."/>
            <person name="Yang X."/>
            <person name="Zhao S."/>
            <person name="Ji Z."/>
            <person name="Zhou Q."/>
            <person name="Hu M."/>
            <person name="Wang Y."/>
            <person name="Chen M."/>
            <person name="Xu Y."/>
            <person name="Jin H."/>
            <person name="Xiao X."/>
            <person name="Hu G."/>
            <person name="Bao F."/>
            <person name="Hu Y."/>
            <person name="Wan P."/>
            <person name="Li L."/>
            <person name="Deng X."/>
            <person name="Kuang T."/>
            <person name="Xiang C."/>
            <person name="Zhu J.K."/>
            <person name="Oliver M.J."/>
            <person name="He Y."/>
        </authorList>
    </citation>
    <scope>NUCLEOTIDE SEQUENCE [LARGE SCALE GENOMIC DNA]</scope>
    <source>
        <strain evidence="3">cv. XS01</strain>
    </source>
</reference>
<evidence type="ECO:0000313" key="3">
    <source>
        <dbReference type="Proteomes" id="UP000250235"/>
    </source>
</evidence>
<feature type="region of interest" description="Disordered" evidence="1">
    <location>
        <begin position="230"/>
        <end position="325"/>
    </location>
</feature>
<organism evidence="2 3">
    <name type="scientific">Dorcoceras hygrometricum</name>
    <dbReference type="NCBI Taxonomy" id="472368"/>
    <lineage>
        <taxon>Eukaryota</taxon>
        <taxon>Viridiplantae</taxon>
        <taxon>Streptophyta</taxon>
        <taxon>Embryophyta</taxon>
        <taxon>Tracheophyta</taxon>
        <taxon>Spermatophyta</taxon>
        <taxon>Magnoliopsida</taxon>
        <taxon>eudicotyledons</taxon>
        <taxon>Gunneridae</taxon>
        <taxon>Pentapetalae</taxon>
        <taxon>asterids</taxon>
        <taxon>lamiids</taxon>
        <taxon>Lamiales</taxon>
        <taxon>Gesneriaceae</taxon>
        <taxon>Didymocarpoideae</taxon>
        <taxon>Trichosporeae</taxon>
        <taxon>Loxocarpinae</taxon>
        <taxon>Dorcoceras</taxon>
    </lineage>
</organism>
<dbReference type="EMBL" id="KV013953">
    <property type="protein sequence ID" value="KZV23125.1"/>
    <property type="molecule type" value="Genomic_DNA"/>
</dbReference>
<keyword evidence="3" id="KW-1185">Reference proteome</keyword>
<feature type="compositionally biased region" description="Low complexity" evidence="1">
    <location>
        <begin position="480"/>
        <end position="490"/>
    </location>
</feature>
<dbReference type="OrthoDB" id="342281at2759"/>
<dbReference type="Proteomes" id="UP000250235">
    <property type="component" value="Unassembled WGS sequence"/>
</dbReference>
<feature type="compositionally biased region" description="Polar residues" evidence="1">
    <location>
        <begin position="248"/>
        <end position="260"/>
    </location>
</feature>
<protein>
    <submittedName>
        <fullName evidence="2">Uncharacterized protein</fullName>
    </submittedName>
</protein>
<feature type="region of interest" description="Disordered" evidence="1">
    <location>
        <begin position="465"/>
        <end position="503"/>
    </location>
</feature>
<evidence type="ECO:0000313" key="2">
    <source>
        <dbReference type="EMBL" id="KZV23125.1"/>
    </source>
</evidence>
<proteinExistence type="predicted"/>
<dbReference type="AlphaFoldDB" id="A0A2Z7AMX3"/>
<evidence type="ECO:0000256" key="1">
    <source>
        <dbReference type="SAM" id="MobiDB-lite"/>
    </source>
</evidence>
<gene>
    <name evidence="2" type="ORF">F511_25086</name>
</gene>
<name>A0A2Z7AMX3_9LAMI</name>
<sequence>MICSEDNRRLAYGHLNVSGWATVSCRIMGVWMSAGTIQHSTDQEFFPHILLQDELHQESRGRRDSALEEASSDNGERVLAGIAQLLERLVGQASQRGSLVGWGSNQGDPQEQFRHQCQKDFLGTTDPLVAESSTICSSKIRTNRVHWTEETGRSSWNSEGTPKLVEQRTFKLERRGDARAGPTWDAMQVLQESRAQEASSWFTNLTSFMKQKSIGQAQIKCSVQEKCSSANPYTRAEQPVPEVEDQPRNSPAHTNSSWGSRPSGVYLSMHNDKSDSMRFYPESNSSSSERPTFSGSLPVHGEDHVNNLGPNPISEANNTDHQDLSPSNLQMVVYNVHREENTRISYEEDVDSSHADSKVISLDSKVISLDSKVHSMNSRVSLDSLVEELLNIQTFMKHDFKTYKRGFYDKMDTVAANVTSSQTSLETSLVHQLTEHQLQLASDLDFVKLQLEELFNHLKEIGDAKKRKGGQCSGFGGSRGPSSKGPGPSSKRGEGTSSSKKRK</sequence>
<accession>A0A2Z7AMX3</accession>